<evidence type="ECO:0000313" key="1">
    <source>
        <dbReference type="EMBL" id="MBW0486785.1"/>
    </source>
</evidence>
<gene>
    <name evidence="1" type="ORF">O181_026500</name>
</gene>
<sequence length="222" mass="24073">MLGCSLSELPARLSSVLLISFGLRAIPAQVVVDGLWTSSVRQIGTRPSRRSLGCLFLSLSLSLSLSISLSLYCCLCLDPITIFLDLVLSLCNPPGRWLPPAPHLSTRLPVRTVSSPSPLTISHLFATFHRASPSHRFCHRNPDTNSPPLPFSSPCFALLSPPTHFFTLPFDIPFPDPCPVCHLVASPSDPLAYAHAQAQAQYHLEIFSSCPIPVARSPSSPI</sequence>
<keyword evidence="2" id="KW-1185">Reference proteome</keyword>
<name>A0A9Q3CPI4_9BASI</name>
<reference evidence="1" key="1">
    <citation type="submission" date="2021-03" db="EMBL/GenBank/DDBJ databases">
        <title>Draft genome sequence of rust myrtle Austropuccinia psidii MF-1, a brazilian biotype.</title>
        <authorList>
            <person name="Quecine M.C."/>
            <person name="Pachon D.M.R."/>
            <person name="Bonatelli M.L."/>
            <person name="Correr F.H."/>
            <person name="Franceschini L.M."/>
            <person name="Leite T.F."/>
            <person name="Margarido G.R.A."/>
            <person name="Almeida C.A."/>
            <person name="Ferrarezi J.A."/>
            <person name="Labate C.A."/>
        </authorList>
    </citation>
    <scope>NUCLEOTIDE SEQUENCE</scope>
    <source>
        <strain evidence="1">MF-1</strain>
    </source>
</reference>
<protein>
    <submittedName>
        <fullName evidence="1">Uncharacterized protein</fullName>
    </submittedName>
</protein>
<comment type="caution">
    <text evidence="1">The sequence shown here is derived from an EMBL/GenBank/DDBJ whole genome shotgun (WGS) entry which is preliminary data.</text>
</comment>
<dbReference type="Proteomes" id="UP000765509">
    <property type="component" value="Unassembled WGS sequence"/>
</dbReference>
<organism evidence="1 2">
    <name type="scientific">Austropuccinia psidii MF-1</name>
    <dbReference type="NCBI Taxonomy" id="1389203"/>
    <lineage>
        <taxon>Eukaryota</taxon>
        <taxon>Fungi</taxon>
        <taxon>Dikarya</taxon>
        <taxon>Basidiomycota</taxon>
        <taxon>Pucciniomycotina</taxon>
        <taxon>Pucciniomycetes</taxon>
        <taxon>Pucciniales</taxon>
        <taxon>Sphaerophragmiaceae</taxon>
        <taxon>Austropuccinia</taxon>
    </lineage>
</organism>
<evidence type="ECO:0000313" key="2">
    <source>
        <dbReference type="Proteomes" id="UP000765509"/>
    </source>
</evidence>
<accession>A0A9Q3CPI4</accession>
<dbReference type="EMBL" id="AVOT02008804">
    <property type="protein sequence ID" value="MBW0486785.1"/>
    <property type="molecule type" value="Genomic_DNA"/>
</dbReference>
<dbReference type="AlphaFoldDB" id="A0A9Q3CPI4"/>
<proteinExistence type="predicted"/>